<dbReference type="InterPro" id="IPR018490">
    <property type="entry name" value="cNMP-bd_dom_sf"/>
</dbReference>
<dbReference type="SMART" id="SM00419">
    <property type="entry name" value="HTH_CRP"/>
    <property type="match status" value="1"/>
</dbReference>
<dbReference type="GO" id="GO:0006355">
    <property type="term" value="P:regulation of DNA-templated transcription"/>
    <property type="evidence" value="ECO:0007669"/>
    <property type="project" value="InterPro"/>
</dbReference>
<dbReference type="Proteomes" id="UP000316343">
    <property type="component" value="Unassembled WGS sequence"/>
</dbReference>
<accession>A0A547PDB9</accession>
<organism evidence="5 6">
    <name type="scientific">Erythrobacter insulae</name>
    <dbReference type="NCBI Taxonomy" id="2584124"/>
    <lineage>
        <taxon>Bacteria</taxon>
        <taxon>Pseudomonadati</taxon>
        <taxon>Pseudomonadota</taxon>
        <taxon>Alphaproteobacteria</taxon>
        <taxon>Sphingomonadales</taxon>
        <taxon>Erythrobacteraceae</taxon>
        <taxon>Erythrobacter/Porphyrobacter group</taxon>
        <taxon>Erythrobacter</taxon>
    </lineage>
</organism>
<keyword evidence="1" id="KW-0805">Transcription regulation</keyword>
<dbReference type="AlphaFoldDB" id="A0A547PDB9"/>
<dbReference type="Pfam" id="PF00027">
    <property type="entry name" value="cNMP_binding"/>
    <property type="match status" value="1"/>
</dbReference>
<gene>
    <name evidence="5" type="ORF">FGU71_09830</name>
</gene>
<reference evidence="5 6" key="1">
    <citation type="submission" date="2019-06" db="EMBL/GenBank/DDBJ databases">
        <title>Erythrobacter insulae sp. nov., isolated from a tidal flat.</title>
        <authorList>
            <person name="Yoon J.-H."/>
        </authorList>
    </citation>
    <scope>NUCLEOTIDE SEQUENCE [LARGE SCALE GENOMIC DNA]</scope>
    <source>
        <strain evidence="5 6">JBTF-M21</strain>
    </source>
</reference>
<dbReference type="InterPro" id="IPR014710">
    <property type="entry name" value="RmlC-like_jellyroll"/>
</dbReference>
<sequence>MYHSQSRGPMDRAIAMPADAGETLFVQSEACESLCEIRCGIARAIDLSRDGERQVMAFFFPGDFLGLPLTIGHRFSAEAVGPLMFARHSSAKWQAELASPSQANANWASEAIWREEKAFMMRGLILGRVGALARVSAFLDYVMPRLPRDGQIIEFSLPQADIASYLALSPETVCRTLKQLREHRVIAMPRKNRLIMQRADQLAMIAQGTHI</sequence>
<proteinExistence type="predicted"/>
<evidence type="ECO:0000259" key="4">
    <source>
        <dbReference type="PROSITE" id="PS51063"/>
    </source>
</evidence>
<dbReference type="InterPro" id="IPR036388">
    <property type="entry name" value="WH-like_DNA-bd_sf"/>
</dbReference>
<dbReference type="PROSITE" id="PS51063">
    <property type="entry name" value="HTH_CRP_2"/>
    <property type="match status" value="1"/>
</dbReference>
<protein>
    <submittedName>
        <fullName evidence="5">Crp/Fnr family transcriptional regulator</fullName>
    </submittedName>
</protein>
<name>A0A547PDB9_9SPHN</name>
<dbReference type="InterPro" id="IPR012318">
    <property type="entry name" value="HTH_CRP"/>
</dbReference>
<dbReference type="OrthoDB" id="6155297at2"/>
<dbReference type="SUPFAM" id="SSF46785">
    <property type="entry name" value="Winged helix' DNA-binding domain"/>
    <property type="match status" value="1"/>
</dbReference>
<dbReference type="SUPFAM" id="SSF51206">
    <property type="entry name" value="cAMP-binding domain-like"/>
    <property type="match status" value="1"/>
</dbReference>
<keyword evidence="3" id="KW-0804">Transcription</keyword>
<evidence type="ECO:0000256" key="3">
    <source>
        <dbReference type="ARBA" id="ARBA00023163"/>
    </source>
</evidence>
<dbReference type="Pfam" id="PF13545">
    <property type="entry name" value="HTH_Crp_2"/>
    <property type="match status" value="1"/>
</dbReference>
<dbReference type="InterPro" id="IPR036390">
    <property type="entry name" value="WH_DNA-bd_sf"/>
</dbReference>
<feature type="domain" description="HTH crp-type" evidence="4">
    <location>
        <begin position="129"/>
        <end position="199"/>
    </location>
</feature>
<dbReference type="GO" id="GO:0003677">
    <property type="term" value="F:DNA binding"/>
    <property type="evidence" value="ECO:0007669"/>
    <property type="project" value="UniProtKB-KW"/>
</dbReference>
<keyword evidence="6" id="KW-1185">Reference proteome</keyword>
<dbReference type="EMBL" id="VHJK01000001">
    <property type="protein sequence ID" value="TRD12128.1"/>
    <property type="molecule type" value="Genomic_DNA"/>
</dbReference>
<dbReference type="InterPro" id="IPR000595">
    <property type="entry name" value="cNMP-bd_dom"/>
</dbReference>
<evidence type="ECO:0000256" key="1">
    <source>
        <dbReference type="ARBA" id="ARBA00023015"/>
    </source>
</evidence>
<comment type="caution">
    <text evidence="5">The sequence shown here is derived from an EMBL/GenBank/DDBJ whole genome shotgun (WGS) entry which is preliminary data.</text>
</comment>
<dbReference type="Gene3D" id="1.10.10.10">
    <property type="entry name" value="Winged helix-like DNA-binding domain superfamily/Winged helix DNA-binding domain"/>
    <property type="match status" value="1"/>
</dbReference>
<evidence type="ECO:0000313" key="6">
    <source>
        <dbReference type="Proteomes" id="UP000316343"/>
    </source>
</evidence>
<evidence type="ECO:0000313" key="5">
    <source>
        <dbReference type="EMBL" id="TRD12128.1"/>
    </source>
</evidence>
<dbReference type="CDD" id="cd00038">
    <property type="entry name" value="CAP_ED"/>
    <property type="match status" value="1"/>
</dbReference>
<dbReference type="Gene3D" id="2.60.120.10">
    <property type="entry name" value="Jelly Rolls"/>
    <property type="match status" value="1"/>
</dbReference>
<evidence type="ECO:0000256" key="2">
    <source>
        <dbReference type="ARBA" id="ARBA00023125"/>
    </source>
</evidence>
<keyword evidence="2" id="KW-0238">DNA-binding</keyword>